<dbReference type="PANTHER" id="PTHR22990">
    <property type="entry name" value="F-BOX ONLY PROTEIN"/>
    <property type="match status" value="1"/>
</dbReference>
<evidence type="ECO:0000256" key="1">
    <source>
        <dbReference type="ARBA" id="ARBA00022737"/>
    </source>
</evidence>
<dbReference type="InterPro" id="IPR012334">
    <property type="entry name" value="Pectin_lyas_fold"/>
</dbReference>
<dbReference type="EMBL" id="PGGS01000110">
    <property type="protein sequence ID" value="PNH08955.1"/>
    <property type="molecule type" value="Genomic_DNA"/>
</dbReference>
<dbReference type="InterPro" id="IPR011050">
    <property type="entry name" value="Pectin_lyase_fold/virulence"/>
</dbReference>
<dbReference type="SMART" id="SM00710">
    <property type="entry name" value="PbH1"/>
    <property type="match status" value="5"/>
</dbReference>
<evidence type="ECO:0000259" key="2">
    <source>
        <dbReference type="Pfam" id="PF13229"/>
    </source>
</evidence>
<dbReference type="SUPFAM" id="SSF51126">
    <property type="entry name" value="Pectin lyase-like"/>
    <property type="match status" value="1"/>
</dbReference>
<accession>A0A2J8A8X6</accession>
<evidence type="ECO:0000313" key="3">
    <source>
        <dbReference type="EMBL" id="PNH08955.1"/>
    </source>
</evidence>
<dbReference type="PANTHER" id="PTHR22990:SF15">
    <property type="entry name" value="F-BOX ONLY PROTEIN 10"/>
    <property type="match status" value="1"/>
</dbReference>
<dbReference type="OrthoDB" id="427974at2759"/>
<dbReference type="InterPro" id="IPR006626">
    <property type="entry name" value="PbH1"/>
</dbReference>
<comment type="caution">
    <text evidence="3">The sequence shown here is derived from an EMBL/GenBank/DDBJ whole genome shotgun (WGS) entry which is preliminary data.</text>
</comment>
<name>A0A2J8A8X6_9CHLO</name>
<organism evidence="3 4">
    <name type="scientific">Tetrabaena socialis</name>
    <dbReference type="NCBI Taxonomy" id="47790"/>
    <lineage>
        <taxon>Eukaryota</taxon>
        <taxon>Viridiplantae</taxon>
        <taxon>Chlorophyta</taxon>
        <taxon>core chlorophytes</taxon>
        <taxon>Chlorophyceae</taxon>
        <taxon>CS clade</taxon>
        <taxon>Chlamydomonadales</taxon>
        <taxon>Tetrabaenaceae</taxon>
        <taxon>Tetrabaena</taxon>
    </lineage>
</organism>
<dbReference type="InterPro" id="IPR051550">
    <property type="entry name" value="SCF-Subunits/Alg-Epimerases"/>
</dbReference>
<dbReference type="Proteomes" id="UP000236333">
    <property type="component" value="Unassembled WGS sequence"/>
</dbReference>
<proteinExistence type="predicted"/>
<feature type="domain" description="Right handed beta helix" evidence="2">
    <location>
        <begin position="215"/>
        <end position="368"/>
    </location>
</feature>
<protein>
    <recommendedName>
        <fullName evidence="2">Right handed beta helix domain-containing protein</fullName>
    </recommendedName>
</protein>
<dbReference type="Gene3D" id="2.160.20.10">
    <property type="entry name" value="Single-stranded right-handed beta-helix, Pectin lyase-like"/>
    <property type="match status" value="1"/>
</dbReference>
<dbReference type="AlphaFoldDB" id="A0A2J8A8X6"/>
<gene>
    <name evidence="3" type="ORF">TSOC_004476</name>
</gene>
<dbReference type="Pfam" id="PF13229">
    <property type="entry name" value="Beta_helix"/>
    <property type="match status" value="1"/>
</dbReference>
<evidence type="ECO:0000313" key="4">
    <source>
        <dbReference type="Proteomes" id="UP000236333"/>
    </source>
</evidence>
<keyword evidence="1" id="KW-0677">Repeat</keyword>
<dbReference type="InterPro" id="IPR039448">
    <property type="entry name" value="Beta_helix"/>
</dbReference>
<sequence length="391" mass="38959">MQSAQRAPSWGVARRRFPPAAAARARRTALCCSAQSREAARAGGAAAPQPLPLGGIPGAATADGHAAAAGATACSRRQALVGALASFAAAGVSGLWFPGGSAAGEPSDDAQAAASAFCLVEAAGAGSSSLGGAPEGLRRITFISEAAAACPDGGVVLVAAGRYRERLVLSRPMTIKAWPKGALVEVVWETTEPYQSTLEIAAPPAPAGTAGGGGVVLEGLTVRHSSKSVANNYGVLVRAGSPRLVGCDISSATGAGVGVEGASPQLLGCRIHDCARQGLAIFGASSFLEEDAAADPALLYGMSGGVVQGCDVYGNALDGLLVRSGASPDILDNLVHNNGGVGVNLQDCSGRYEGNTVYENRGGAVAVSALFELDAGDLAGSNSLRGLLRRL</sequence>
<reference evidence="3 4" key="1">
    <citation type="journal article" date="2017" name="Mol. Biol. Evol.">
        <title>The 4-celled Tetrabaena socialis nuclear genome reveals the essential components for genetic control of cell number at the origin of multicellularity in the volvocine lineage.</title>
        <authorList>
            <person name="Featherston J."/>
            <person name="Arakaki Y."/>
            <person name="Hanschen E.R."/>
            <person name="Ferris P.J."/>
            <person name="Michod R.E."/>
            <person name="Olson B.J.S.C."/>
            <person name="Nozaki H."/>
            <person name="Durand P.M."/>
        </authorList>
    </citation>
    <scope>NUCLEOTIDE SEQUENCE [LARGE SCALE GENOMIC DNA]</scope>
    <source>
        <strain evidence="3 4">NIES-571</strain>
    </source>
</reference>
<keyword evidence="4" id="KW-1185">Reference proteome</keyword>